<protein>
    <submittedName>
        <fullName evidence="6">Intracellular protease/amidase</fullName>
    </submittedName>
</protein>
<proteinExistence type="inferred from homology"/>
<dbReference type="SUPFAM" id="SSF52317">
    <property type="entry name" value="Class I glutamine amidotransferase-like"/>
    <property type="match status" value="1"/>
</dbReference>
<keyword evidence="7" id="KW-1185">Reference proteome</keyword>
<evidence type="ECO:0000256" key="4">
    <source>
        <dbReference type="SAM" id="SignalP"/>
    </source>
</evidence>
<accession>A0ABT9Y577</accession>
<reference evidence="6 7" key="1">
    <citation type="submission" date="2023-07" db="EMBL/GenBank/DDBJ databases">
        <title>Genomic Encyclopedia of Type Strains, Phase IV (KMG-IV): sequencing the most valuable type-strain genomes for metagenomic binning, comparative biology and taxonomic classification.</title>
        <authorList>
            <person name="Goeker M."/>
        </authorList>
    </citation>
    <scope>NUCLEOTIDE SEQUENCE [LARGE SCALE GENOMIC DNA]</scope>
    <source>
        <strain evidence="6 7">DSM 16980</strain>
    </source>
</reference>
<dbReference type="RefSeq" id="WP_307222955.1">
    <property type="nucleotide sequence ID" value="NZ_CP116940.1"/>
</dbReference>
<feature type="chain" id="PRO_5046470643" evidence="4">
    <location>
        <begin position="24"/>
        <end position="252"/>
    </location>
</feature>
<gene>
    <name evidence="6" type="ORF">J2S01_000679</name>
</gene>
<keyword evidence="1" id="KW-0346">Stress response</keyword>
<evidence type="ECO:0000313" key="7">
    <source>
        <dbReference type="Proteomes" id="UP001239167"/>
    </source>
</evidence>
<dbReference type="GO" id="GO:0008233">
    <property type="term" value="F:peptidase activity"/>
    <property type="evidence" value="ECO:0007669"/>
    <property type="project" value="UniProtKB-KW"/>
</dbReference>
<dbReference type="PANTHER" id="PTHR48094">
    <property type="entry name" value="PROTEIN/NUCLEIC ACID DEGLYCASE DJ-1-RELATED"/>
    <property type="match status" value="1"/>
</dbReference>
<keyword evidence="4" id="KW-0732">Signal</keyword>
<dbReference type="InterPro" id="IPR002818">
    <property type="entry name" value="DJ-1/PfpI"/>
</dbReference>
<keyword evidence="2" id="KW-0456">Lyase</keyword>
<dbReference type="InterPro" id="IPR029062">
    <property type="entry name" value="Class_I_gatase-like"/>
</dbReference>
<feature type="signal peptide" evidence="4">
    <location>
        <begin position="1"/>
        <end position="23"/>
    </location>
</feature>
<dbReference type="Pfam" id="PF01965">
    <property type="entry name" value="DJ-1_PfpI"/>
    <property type="match status" value="1"/>
</dbReference>
<keyword evidence="6" id="KW-0378">Hydrolase</keyword>
<sequence length="252" mass="26901">MKKLAVILFLMAFCGISAASVSAAGINSKTKKVLMVVTNRDHFDNGRKTGIWMEEYAVPYTNFLAAGYEVTVASPNGGKAPIDPGSIKDGIPAEWAGANEALQTTAVLSHVNYKTYDAVVIPGGHGPLFDLVKDQDLAKILTYFNENNRIIAAVCHGTAALVSAKMPGGNVPNVPLVYGRKLTGFTNDEEVIAGSDKMVPFAVETKLKELGAEFSKKKPWSDYIVVDKNLITGQNPQSSKSLAQAVVAALNK</sequence>
<feature type="domain" description="DJ-1/PfpI" evidence="5">
    <location>
        <begin position="55"/>
        <end position="248"/>
    </location>
</feature>
<dbReference type="GO" id="GO:0006508">
    <property type="term" value="P:proteolysis"/>
    <property type="evidence" value="ECO:0007669"/>
    <property type="project" value="UniProtKB-KW"/>
</dbReference>
<evidence type="ECO:0000256" key="2">
    <source>
        <dbReference type="ARBA" id="ARBA00023239"/>
    </source>
</evidence>
<dbReference type="InterPro" id="IPR050325">
    <property type="entry name" value="Prot/Nucl_acid_deglycase"/>
</dbReference>
<comment type="similarity">
    <text evidence="3">Belongs to the peptidase C56 family. HSP31-like subfamily.</text>
</comment>
<evidence type="ECO:0000313" key="6">
    <source>
        <dbReference type="EMBL" id="MDQ0202983.1"/>
    </source>
</evidence>
<organism evidence="6 7">
    <name type="scientific">Pectinatus haikarae</name>
    <dbReference type="NCBI Taxonomy" id="349096"/>
    <lineage>
        <taxon>Bacteria</taxon>
        <taxon>Bacillati</taxon>
        <taxon>Bacillota</taxon>
        <taxon>Negativicutes</taxon>
        <taxon>Selenomonadales</taxon>
        <taxon>Selenomonadaceae</taxon>
        <taxon>Pectinatus</taxon>
    </lineage>
</organism>
<dbReference type="CDD" id="cd03141">
    <property type="entry name" value="GATase1_Hsp31_like"/>
    <property type="match status" value="1"/>
</dbReference>
<dbReference type="PANTHER" id="PTHR48094:SF11">
    <property type="entry name" value="GLUTATHIONE-INDEPENDENT GLYOXALASE HSP31-RELATED"/>
    <property type="match status" value="1"/>
</dbReference>
<dbReference type="EMBL" id="JAUSUE010000003">
    <property type="protein sequence ID" value="MDQ0202983.1"/>
    <property type="molecule type" value="Genomic_DNA"/>
</dbReference>
<comment type="caution">
    <text evidence="6">The sequence shown here is derived from an EMBL/GenBank/DDBJ whole genome shotgun (WGS) entry which is preliminary data.</text>
</comment>
<evidence type="ECO:0000256" key="1">
    <source>
        <dbReference type="ARBA" id="ARBA00023016"/>
    </source>
</evidence>
<name>A0ABT9Y577_9FIRM</name>
<evidence type="ECO:0000256" key="3">
    <source>
        <dbReference type="ARBA" id="ARBA00038493"/>
    </source>
</evidence>
<evidence type="ECO:0000259" key="5">
    <source>
        <dbReference type="Pfam" id="PF01965"/>
    </source>
</evidence>
<dbReference type="Proteomes" id="UP001239167">
    <property type="component" value="Unassembled WGS sequence"/>
</dbReference>
<keyword evidence="6" id="KW-0645">Protease</keyword>
<dbReference type="Gene3D" id="3.40.50.880">
    <property type="match status" value="1"/>
</dbReference>